<keyword evidence="1" id="KW-1133">Transmembrane helix</keyword>
<gene>
    <name evidence="2" type="ORF">P0082_02225</name>
</gene>
<dbReference type="Proteomes" id="UP001228690">
    <property type="component" value="Chromosome"/>
</dbReference>
<dbReference type="RefSeq" id="WP_326927886.1">
    <property type="nucleotide sequence ID" value="NZ_CP123443.1"/>
</dbReference>
<dbReference type="EMBL" id="CP123443">
    <property type="protein sequence ID" value="WGK69700.1"/>
    <property type="molecule type" value="Genomic_DNA"/>
</dbReference>
<organism evidence="2 3">
    <name type="scientific">Candidatus Haliotispira prima</name>
    <dbReference type="NCBI Taxonomy" id="3034016"/>
    <lineage>
        <taxon>Bacteria</taxon>
        <taxon>Pseudomonadati</taxon>
        <taxon>Spirochaetota</taxon>
        <taxon>Spirochaetia</taxon>
        <taxon>Spirochaetales</taxon>
        <taxon>Spirochaetaceae</taxon>
        <taxon>Candidatus Haliotispira</taxon>
    </lineage>
</organism>
<reference evidence="2 3" key="1">
    <citation type="submission" date="2023-04" db="EMBL/GenBank/DDBJ databases">
        <title>Spirochaete genome identified in red abalone sample constitutes a novel genus.</title>
        <authorList>
            <person name="Sharma S.P."/>
            <person name="Purcell C.M."/>
            <person name="Hyde J.R."/>
            <person name="Severin A.J."/>
        </authorList>
    </citation>
    <scope>NUCLEOTIDE SEQUENCE [LARGE SCALE GENOMIC DNA]</scope>
    <source>
        <strain evidence="2 3">SP-2023</strain>
    </source>
</reference>
<keyword evidence="1" id="KW-0472">Membrane</keyword>
<keyword evidence="3" id="KW-1185">Reference proteome</keyword>
<evidence type="ECO:0000313" key="2">
    <source>
        <dbReference type="EMBL" id="WGK69700.1"/>
    </source>
</evidence>
<evidence type="ECO:0000313" key="3">
    <source>
        <dbReference type="Proteomes" id="UP001228690"/>
    </source>
</evidence>
<name>A0ABY8MJB9_9SPIO</name>
<sequence length="138" mass="16388">MKLSDLWQSSIDLFKRDNPLTSKFVFWYFFGIVGATMLLVAYQVIPMIRETMNLNQQIQEGKVYIQGQNPILNPDIDDFVLPGDGTFQLKELHPLRPLKESWSSDELQKYWDDVDQKKLKELRQENRRMLRNRLQSLP</sequence>
<protein>
    <submittedName>
        <fullName evidence="2">Uncharacterized protein</fullName>
    </submittedName>
</protein>
<keyword evidence="1" id="KW-0812">Transmembrane</keyword>
<accession>A0ABY8MJB9</accession>
<proteinExistence type="predicted"/>
<evidence type="ECO:0000256" key="1">
    <source>
        <dbReference type="SAM" id="Phobius"/>
    </source>
</evidence>
<feature type="transmembrane region" description="Helical" evidence="1">
    <location>
        <begin position="25"/>
        <end position="45"/>
    </location>
</feature>